<dbReference type="EMBL" id="CM003108">
    <property type="protein sequence ID" value="KUI73594.1"/>
    <property type="molecule type" value="Genomic_DNA"/>
</dbReference>
<sequence length="100" mass="11158">MAERGAGSIIFPPPLRAGECNHDGDFRAELENTWNLHTVVEELSLSAGLDFFVLAVYTRCFSRPGTGYRGQVPDIKVGLEEVRIYLVIAADIRSWSKNVF</sequence>
<protein>
    <submittedName>
        <fullName evidence="1">Uncharacterized protein</fullName>
    </submittedName>
</protein>
<evidence type="ECO:0000313" key="1">
    <source>
        <dbReference type="EMBL" id="KUI73594.1"/>
    </source>
</evidence>
<evidence type="ECO:0000313" key="2">
    <source>
        <dbReference type="Proteomes" id="UP000078559"/>
    </source>
</evidence>
<dbReference type="AlphaFoldDB" id="A0A194WAZ0"/>
<gene>
    <name evidence="1" type="ORF">VM1G_11942</name>
</gene>
<proteinExistence type="predicted"/>
<dbReference type="Proteomes" id="UP000078559">
    <property type="component" value="Chromosome 11"/>
</dbReference>
<organism evidence="1 2">
    <name type="scientific">Cytospora mali</name>
    <name type="common">Apple Valsa canker fungus</name>
    <name type="synonym">Valsa mali</name>
    <dbReference type="NCBI Taxonomy" id="578113"/>
    <lineage>
        <taxon>Eukaryota</taxon>
        <taxon>Fungi</taxon>
        <taxon>Dikarya</taxon>
        <taxon>Ascomycota</taxon>
        <taxon>Pezizomycotina</taxon>
        <taxon>Sordariomycetes</taxon>
        <taxon>Sordariomycetidae</taxon>
        <taxon>Diaporthales</taxon>
        <taxon>Cytosporaceae</taxon>
        <taxon>Cytospora</taxon>
    </lineage>
</organism>
<name>A0A194WAZ0_CYTMA</name>
<accession>A0A194WAZ0</accession>
<keyword evidence="2" id="KW-1185">Reference proteome</keyword>
<reference evidence="1" key="1">
    <citation type="submission" date="2014-12" db="EMBL/GenBank/DDBJ databases">
        <title>Genome Sequence of Valsa Canker Pathogens Uncovers a Specific Adaption of Colonization on Woody Bark.</title>
        <authorList>
            <person name="Yin Z."/>
            <person name="Liu H."/>
            <person name="Gao X."/>
            <person name="Li Z."/>
            <person name="Song N."/>
            <person name="Ke X."/>
            <person name="Dai Q."/>
            <person name="Wu Y."/>
            <person name="Sun Y."/>
            <person name="Xu J.-R."/>
            <person name="Kang Z.K."/>
            <person name="Wang L."/>
            <person name="Huang L."/>
        </authorList>
    </citation>
    <scope>NUCLEOTIDE SEQUENCE [LARGE SCALE GENOMIC DNA]</scope>
    <source>
        <strain evidence="1">03-8</strain>
    </source>
</reference>